<dbReference type="EMBL" id="JBJUIK010000008">
    <property type="protein sequence ID" value="KAL3520740.1"/>
    <property type="molecule type" value="Genomic_DNA"/>
</dbReference>
<proteinExistence type="predicted"/>
<sequence>MDKNKGIVRMDVVVECPFDSKRGLVEEVYSDADLVLEVSIEEWVVGIWVLILASGDRSDPVLGWNREKGRENEVGLDC</sequence>
<protein>
    <submittedName>
        <fullName evidence="1">Uncharacterized protein</fullName>
    </submittedName>
</protein>
<comment type="caution">
    <text evidence="1">The sequence shown here is derived from an EMBL/GenBank/DDBJ whole genome shotgun (WGS) entry which is preliminary data.</text>
</comment>
<keyword evidence="2" id="KW-1185">Reference proteome</keyword>
<evidence type="ECO:0000313" key="1">
    <source>
        <dbReference type="EMBL" id="KAL3520740.1"/>
    </source>
</evidence>
<accession>A0ABD2ZRD4</accession>
<name>A0ABD2ZRD4_9GENT</name>
<gene>
    <name evidence="1" type="ORF">ACH5RR_018889</name>
</gene>
<reference evidence="1 2" key="1">
    <citation type="submission" date="2024-11" db="EMBL/GenBank/DDBJ databases">
        <title>A near-complete genome assembly of Cinchona calisaya.</title>
        <authorList>
            <person name="Lian D.C."/>
            <person name="Zhao X.W."/>
            <person name="Wei L."/>
        </authorList>
    </citation>
    <scope>NUCLEOTIDE SEQUENCE [LARGE SCALE GENOMIC DNA]</scope>
    <source>
        <tissue evidence="1">Nenye</tissue>
    </source>
</reference>
<dbReference type="Proteomes" id="UP001630127">
    <property type="component" value="Unassembled WGS sequence"/>
</dbReference>
<organism evidence="1 2">
    <name type="scientific">Cinchona calisaya</name>
    <dbReference type="NCBI Taxonomy" id="153742"/>
    <lineage>
        <taxon>Eukaryota</taxon>
        <taxon>Viridiplantae</taxon>
        <taxon>Streptophyta</taxon>
        <taxon>Embryophyta</taxon>
        <taxon>Tracheophyta</taxon>
        <taxon>Spermatophyta</taxon>
        <taxon>Magnoliopsida</taxon>
        <taxon>eudicotyledons</taxon>
        <taxon>Gunneridae</taxon>
        <taxon>Pentapetalae</taxon>
        <taxon>asterids</taxon>
        <taxon>lamiids</taxon>
        <taxon>Gentianales</taxon>
        <taxon>Rubiaceae</taxon>
        <taxon>Cinchonoideae</taxon>
        <taxon>Cinchoneae</taxon>
        <taxon>Cinchona</taxon>
    </lineage>
</organism>
<dbReference type="AlphaFoldDB" id="A0ABD2ZRD4"/>
<evidence type="ECO:0000313" key="2">
    <source>
        <dbReference type="Proteomes" id="UP001630127"/>
    </source>
</evidence>